<dbReference type="GO" id="GO:0006303">
    <property type="term" value="P:double-strand break repair via nonhomologous end joining"/>
    <property type="evidence" value="ECO:0007669"/>
    <property type="project" value="TreeGrafter"/>
</dbReference>
<dbReference type="GO" id="GO:0036297">
    <property type="term" value="P:interstrand cross-link repair"/>
    <property type="evidence" value="ECO:0007669"/>
    <property type="project" value="TreeGrafter"/>
</dbReference>
<protein>
    <recommendedName>
        <fullName evidence="3">Metallo-beta-lactamase domain-containing protein</fullName>
    </recommendedName>
</protein>
<keyword evidence="2" id="KW-1185">Reference proteome</keyword>
<evidence type="ECO:0000313" key="2">
    <source>
        <dbReference type="Proteomes" id="UP000075714"/>
    </source>
</evidence>
<dbReference type="GO" id="GO:0035312">
    <property type="term" value="F:5'-3' DNA exonuclease activity"/>
    <property type="evidence" value="ECO:0007669"/>
    <property type="project" value="TreeGrafter"/>
</dbReference>
<dbReference type="EMBL" id="LSYV01000036">
    <property type="protein sequence ID" value="KXZ47402.1"/>
    <property type="molecule type" value="Genomic_DNA"/>
</dbReference>
<comment type="caution">
    <text evidence="1">The sequence shown here is derived from an EMBL/GenBank/DDBJ whole genome shotgun (WGS) entry which is preliminary data.</text>
</comment>
<dbReference type="STRING" id="33097.A0A150GC40"/>
<dbReference type="FunFam" id="3.60.15.10:FF:000144">
    <property type="entry name" value="Predicted protein"/>
    <property type="match status" value="1"/>
</dbReference>
<dbReference type="PANTHER" id="PTHR23240:SF35">
    <property type="entry name" value="DNA REPAIR METALLO-BETA-LACTAMASE FAMILY PROTEIN-RELATED"/>
    <property type="match status" value="1"/>
</dbReference>
<sequence length="121" mass="13242">MATQVEDIKWIPGTDFIVDGFAFQSPKCRHYFLTHFHSDHTVGLSRSFRGGIIYCSPVTARLLIHDMGMRPQVVRPLEVGVPVIIESVRVTPLDANHCPGAVMFLFEVPTDGSDSSGVGAS</sequence>
<dbReference type="Gene3D" id="3.60.15.10">
    <property type="entry name" value="Ribonuclease Z/Hydroxyacylglutathione hydrolase-like"/>
    <property type="match status" value="1"/>
</dbReference>
<dbReference type="Proteomes" id="UP000075714">
    <property type="component" value="Unassembled WGS sequence"/>
</dbReference>
<accession>A0A150GC40</accession>
<dbReference type="InterPro" id="IPR036866">
    <property type="entry name" value="RibonucZ/Hydroxyglut_hydro"/>
</dbReference>
<dbReference type="SUPFAM" id="SSF56281">
    <property type="entry name" value="Metallo-hydrolase/oxidoreductase"/>
    <property type="match status" value="1"/>
</dbReference>
<dbReference type="AlphaFoldDB" id="A0A150GC40"/>
<dbReference type="PANTHER" id="PTHR23240">
    <property type="entry name" value="DNA CROSS-LINK REPAIR PROTEIN PSO2/SNM1-RELATED"/>
    <property type="match status" value="1"/>
</dbReference>
<evidence type="ECO:0000313" key="1">
    <source>
        <dbReference type="EMBL" id="KXZ47402.1"/>
    </source>
</evidence>
<proteinExistence type="predicted"/>
<dbReference type="CDD" id="cd16273">
    <property type="entry name" value="SNM1A-1C-like_MBL-fold"/>
    <property type="match status" value="1"/>
</dbReference>
<name>A0A150GC40_GONPE</name>
<evidence type="ECO:0008006" key="3">
    <source>
        <dbReference type="Google" id="ProtNLM"/>
    </source>
</evidence>
<reference evidence="2" key="1">
    <citation type="journal article" date="2016" name="Nat. Commun.">
        <title>The Gonium pectorale genome demonstrates co-option of cell cycle regulation during the evolution of multicellularity.</title>
        <authorList>
            <person name="Hanschen E.R."/>
            <person name="Marriage T.N."/>
            <person name="Ferris P.J."/>
            <person name="Hamaji T."/>
            <person name="Toyoda A."/>
            <person name="Fujiyama A."/>
            <person name="Neme R."/>
            <person name="Noguchi H."/>
            <person name="Minakuchi Y."/>
            <person name="Suzuki M."/>
            <person name="Kawai-Toyooka H."/>
            <person name="Smith D.R."/>
            <person name="Sparks H."/>
            <person name="Anderson J."/>
            <person name="Bakaric R."/>
            <person name="Luria V."/>
            <person name="Karger A."/>
            <person name="Kirschner M.W."/>
            <person name="Durand P.M."/>
            <person name="Michod R.E."/>
            <person name="Nozaki H."/>
            <person name="Olson B.J."/>
        </authorList>
    </citation>
    <scope>NUCLEOTIDE SEQUENCE [LARGE SCALE GENOMIC DNA]</scope>
    <source>
        <strain evidence="2">NIES-2863</strain>
    </source>
</reference>
<gene>
    <name evidence="1" type="ORF">GPECTOR_35g840</name>
</gene>
<dbReference type="GO" id="GO:0003684">
    <property type="term" value="F:damaged DNA binding"/>
    <property type="evidence" value="ECO:0007669"/>
    <property type="project" value="TreeGrafter"/>
</dbReference>
<organism evidence="1 2">
    <name type="scientific">Gonium pectorale</name>
    <name type="common">Green alga</name>
    <dbReference type="NCBI Taxonomy" id="33097"/>
    <lineage>
        <taxon>Eukaryota</taxon>
        <taxon>Viridiplantae</taxon>
        <taxon>Chlorophyta</taxon>
        <taxon>core chlorophytes</taxon>
        <taxon>Chlorophyceae</taxon>
        <taxon>CS clade</taxon>
        <taxon>Chlamydomonadales</taxon>
        <taxon>Volvocaceae</taxon>
        <taxon>Gonium</taxon>
    </lineage>
</organism>
<dbReference type="OrthoDB" id="262529at2759"/>